<comment type="caution">
    <text evidence="5">The sequence shown here is derived from an EMBL/GenBank/DDBJ whole genome shotgun (WGS) entry which is preliminary data.</text>
</comment>
<keyword evidence="3" id="KW-0175">Coiled coil</keyword>
<proteinExistence type="predicted"/>
<dbReference type="Pfam" id="PF00015">
    <property type="entry name" value="MCPsignal"/>
    <property type="match status" value="1"/>
</dbReference>
<evidence type="ECO:0000256" key="1">
    <source>
        <dbReference type="ARBA" id="ARBA00023224"/>
    </source>
</evidence>
<sequence length="308" mass="34177">MFGRKNFAAEEERLQAEIRSLEDELRRERQNTTSQIQNMKAQMLRAVEQYKSDLHNTQSDGRALEQLERNLQSFVQEYSTATSNVEQIFTYSDELKEDTDVLIEGASTGLNEVNGTANLMKDLGSQIKSSVQSIANLSARSEEIQSIVGVIEDIAAQTNLLALNASIEAARAGESGKGFAVVAQEVRKLAESTSDSTANIQTLTNSLREEIEEALKATKRSSEMIERSVKASLTTADKIAEILSAVEAGEANIEFIRQLSEEQQRQMKTLEQQAHDLTNDLNQIDISDQTAQFAEAFERTVEKAVHSI</sequence>
<feature type="domain" description="Methyl-accepting transducer" evidence="4">
    <location>
        <begin position="65"/>
        <end position="278"/>
    </location>
</feature>
<name>A0ABW3H0I1_9BACL</name>
<reference evidence="6" key="1">
    <citation type="journal article" date="2019" name="Int. J. Syst. Evol. Microbiol.">
        <title>The Global Catalogue of Microorganisms (GCM) 10K type strain sequencing project: providing services to taxonomists for standard genome sequencing and annotation.</title>
        <authorList>
            <consortium name="The Broad Institute Genomics Platform"/>
            <consortium name="The Broad Institute Genome Sequencing Center for Infectious Disease"/>
            <person name="Wu L."/>
            <person name="Ma J."/>
        </authorList>
    </citation>
    <scope>NUCLEOTIDE SEQUENCE [LARGE SCALE GENOMIC DNA]</scope>
    <source>
        <strain evidence="6">CCUG 63563</strain>
    </source>
</reference>
<accession>A0ABW3H0I1</accession>
<dbReference type="SMART" id="SM00283">
    <property type="entry name" value="MA"/>
    <property type="match status" value="1"/>
</dbReference>
<gene>
    <name evidence="5" type="ORF">ACFQ0V_08745</name>
</gene>
<dbReference type="SUPFAM" id="SSF58104">
    <property type="entry name" value="Methyl-accepting chemotaxis protein (MCP) signaling domain"/>
    <property type="match status" value="1"/>
</dbReference>
<evidence type="ECO:0000313" key="5">
    <source>
        <dbReference type="EMBL" id="MFD0943833.1"/>
    </source>
</evidence>
<dbReference type="PROSITE" id="PS50111">
    <property type="entry name" value="CHEMOTAXIS_TRANSDUC_2"/>
    <property type="match status" value="1"/>
</dbReference>
<evidence type="ECO:0000256" key="3">
    <source>
        <dbReference type="SAM" id="Coils"/>
    </source>
</evidence>
<evidence type="ECO:0000259" key="4">
    <source>
        <dbReference type="PROSITE" id="PS50111"/>
    </source>
</evidence>
<dbReference type="Proteomes" id="UP001596976">
    <property type="component" value="Unassembled WGS sequence"/>
</dbReference>
<dbReference type="PANTHER" id="PTHR32089">
    <property type="entry name" value="METHYL-ACCEPTING CHEMOTAXIS PROTEIN MCPB"/>
    <property type="match status" value="1"/>
</dbReference>
<keyword evidence="6" id="KW-1185">Reference proteome</keyword>
<organism evidence="5 6">
    <name type="scientific">Savagea faecisuis</name>
    <dbReference type="NCBI Taxonomy" id="1274803"/>
    <lineage>
        <taxon>Bacteria</taxon>
        <taxon>Bacillati</taxon>
        <taxon>Bacillota</taxon>
        <taxon>Bacilli</taxon>
        <taxon>Bacillales</taxon>
        <taxon>Caryophanaceae</taxon>
        <taxon>Savagea</taxon>
    </lineage>
</organism>
<dbReference type="InterPro" id="IPR004089">
    <property type="entry name" value="MCPsignal_dom"/>
</dbReference>
<dbReference type="EMBL" id="JBHTJF010000030">
    <property type="protein sequence ID" value="MFD0943833.1"/>
    <property type="molecule type" value="Genomic_DNA"/>
</dbReference>
<evidence type="ECO:0000256" key="2">
    <source>
        <dbReference type="PROSITE-ProRule" id="PRU00284"/>
    </source>
</evidence>
<dbReference type="RefSeq" id="WP_381012336.1">
    <property type="nucleotide sequence ID" value="NZ_JBHTJF010000030.1"/>
</dbReference>
<feature type="coiled-coil region" evidence="3">
    <location>
        <begin position="253"/>
        <end position="287"/>
    </location>
</feature>
<protein>
    <submittedName>
        <fullName evidence="5">Methyl-accepting chemotaxis protein</fullName>
    </submittedName>
</protein>
<dbReference type="PANTHER" id="PTHR32089:SF112">
    <property type="entry name" value="LYSOZYME-LIKE PROTEIN-RELATED"/>
    <property type="match status" value="1"/>
</dbReference>
<evidence type="ECO:0000313" key="6">
    <source>
        <dbReference type="Proteomes" id="UP001596976"/>
    </source>
</evidence>
<keyword evidence="1 2" id="KW-0807">Transducer</keyword>
<feature type="coiled-coil region" evidence="3">
    <location>
        <begin position="4"/>
        <end position="84"/>
    </location>
</feature>
<dbReference type="Gene3D" id="1.10.287.950">
    <property type="entry name" value="Methyl-accepting chemotaxis protein"/>
    <property type="match status" value="1"/>
</dbReference>